<feature type="domain" description="T6SS Phospholipase effector Tle1-like catalytic" evidence="2">
    <location>
        <begin position="11"/>
        <end position="142"/>
    </location>
</feature>
<dbReference type="InterPro" id="IPR018712">
    <property type="entry name" value="Tle1-like_cat"/>
</dbReference>
<dbReference type="EMBL" id="HBEH01001073">
    <property type="protein sequence ID" value="CAD8344159.1"/>
    <property type="molecule type" value="Transcribed_RNA"/>
</dbReference>
<evidence type="ECO:0000259" key="2">
    <source>
        <dbReference type="Pfam" id="PF09994"/>
    </source>
</evidence>
<gene>
    <name evidence="3" type="ORF">PARE0329_LOCUS794</name>
</gene>
<evidence type="ECO:0000313" key="3">
    <source>
        <dbReference type="EMBL" id="CAD8344159.1"/>
    </source>
</evidence>
<name>A0A7R9ZUD6_9STRA</name>
<protein>
    <recommendedName>
        <fullName evidence="2">T6SS Phospholipase effector Tle1-like catalytic domain-containing protein</fullName>
    </recommendedName>
</protein>
<reference evidence="3" key="1">
    <citation type="submission" date="2021-01" db="EMBL/GenBank/DDBJ databases">
        <authorList>
            <person name="Corre E."/>
            <person name="Pelletier E."/>
            <person name="Niang G."/>
            <person name="Scheremetjew M."/>
            <person name="Finn R."/>
            <person name="Kale V."/>
            <person name="Holt S."/>
            <person name="Cochrane G."/>
            <person name="Meng A."/>
            <person name="Brown T."/>
            <person name="Cohen L."/>
        </authorList>
    </citation>
    <scope>NUCLEOTIDE SEQUENCE</scope>
    <source>
        <strain evidence="3">B593</strain>
    </source>
</reference>
<keyword evidence="1" id="KW-1133">Transmembrane helix</keyword>
<accession>A0A7R9ZUD6</accession>
<feature type="transmembrane region" description="Helical" evidence="1">
    <location>
        <begin position="394"/>
        <end position="411"/>
    </location>
</feature>
<proteinExistence type="predicted"/>
<dbReference type="Pfam" id="PF09994">
    <property type="entry name" value="T6SS_Tle1-like_cat"/>
    <property type="match status" value="2"/>
</dbReference>
<keyword evidence="1" id="KW-0472">Membrane</keyword>
<sequence length="418" mass="46795">MTSSSSSSSPKKILLAFDGSLNNLRHWLPKHEPEIFVDKTITNILKLHFLAGGDIDNKRNDVPGQICLYHRGCGGISSNGFVRLFNLARGNLKQQTVPMRKMLESVYEKGDKIYIIGFSRGASSARKIVTELQSDGLLTASGDKVEAPPIEFLGCFDTVSMQLSPRFLRFNLKTHLLNRITRSRILGEKGGALPSIVKKAVHLIALDDNRFRLGFSPVYMDSADDRVHEIWVAGEHGDCGGQYFRKGMPDCSCKCMQEFLEEAGITFLSNEDIDTECLKLDDDPGIQIDKKFLDIAPDPCDKIHTLPLESYRPVATVTNEKIIPGGTVRIHVSVLQHMEAMEKLGTPYKFNPGLNETELVVVGPLDKPLEAETKRFKELLGVRQSRLLRQEPNWIAVFVVILISSFVFFVFDAPKKLF</sequence>
<organism evidence="3">
    <name type="scientific">Pseudo-nitzschia arenysensis</name>
    <dbReference type="NCBI Taxonomy" id="697910"/>
    <lineage>
        <taxon>Eukaryota</taxon>
        <taxon>Sar</taxon>
        <taxon>Stramenopiles</taxon>
        <taxon>Ochrophyta</taxon>
        <taxon>Bacillariophyta</taxon>
        <taxon>Bacillariophyceae</taxon>
        <taxon>Bacillariophycidae</taxon>
        <taxon>Bacillariales</taxon>
        <taxon>Bacillariaceae</taxon>
        <taxon>Pseudo-nitzschia</taxon>
    </lineage>
</organism>
<dbReference type="AlphaFoldDB" id="A0A7R9ZUD6"/>
<feature type="domain" description="T6SS Phospholipase effector Tle1-like catalytic" evidence="2">
    <location>
        <begin position="146"/>
        <end position="247"/>
    </location>
</feature>
<dbReference type="PANTHER" id="PTHR33840:SF1">
    <property type="entry name" value="TLE1 PHOSPHOLIPASE DOMAIN-CONTAINING PROTEIN"/>
    <property type="match status" value="1"/>
</dbReference>
<keyword evidence="1" id="KW-0812">Transmembrane</keyword>
<dbReference type="PANTHER" id="PTHR33840">
    <property type="match status" value="1"/>
</dbReference>
<evidence type="ECO:0000256" key="1">
    <source>
        <dbReference type="SAM" id="Phobius"/>
    </source>
</evidence>